<feature type="chain" id="PRO_5044879664" description="FAD dependent oxidoreductase domain-containing protein" evidence="3">
    <location>
        <begin position="20"/>
        <end position="906"/>
    </location>
</feature>
<dbReference type="InterPro" id="IPR006076">
    <property type="entry name" value="FAD-dep_OxRdtase"/>
</dbReference>
<dbReference type="Gene3D" id="3.50.50.60">
    <property type="entry name" value="FAD/NAD(P)-binding domain"/>
    <property type="match status" value="3"/>
</dbReference>
<sequence length="906" mass="97779">MRLTHFVAVSGLLLAATTTTTTTSFCHGFATITSSSLRFRQRQTSPGSTITTTSILSMSNNNNDNNLRIPRDILIIGGGLAGLSAAHYIASQSPSQHHHVTILERELPADQHHKTVAGSFAAAGMLAPQSERLPAGPLLDICLQSREMYGNWVKEVERGAREASLGVGYAGNNRRRRRNKRGGGNDYTGVGAQYLWELVDDDGILHSFDDGPSPPLEPWETGFHSTGGFLAPAFAGDAVATWSPQPQSGQAMWLDEIQVRELEPMLHPSVIGGWWFPEDASVDARRLTCSLRAACAGLGVQMNFGPEYEVKSLEMGLKCSSSSGGSDEDGDDSTTTTTAMSTCRGVHLANGQIYAPKSLIVANGSWMRNLLPLPVVPHKGQSLSLRMPSSSSSTPPILSRVLFAQDTYIVPKADGRIIVGATVEPGRFDGDVTPSGMLHCMSEATRLVPSLADLPIEECWAGLRPTTPDKCPILGGTDQWDNVYLAGGYWRNGVLLAPKTGQLIGDLVMNDGNMEKLSKGDRDLLKAFAWERFTSPGGGKALAANARYAATFYPVHKRSTTGVASSVGTELGFYEGASAAKGDRERDRDALFGAFGGAGDGDDEALERAAMMGVDDARAFSLGDDGDGWMVRRKQRPDDDDVKVDVVEGVTETMTVEADHLDALTVGLIQDADVQTKDEVDKSDLSSIYAKIKANKRKASESIEMEEAIEEERPDPGFRIHHVDSETGELTEVPPYTSPGEFFQMKAEGKLSPSIVDDTVHQSPKDAEESEPLFDGYTAIREAYGEGSTAEETAESTRRARMSNRIKSSEIDESKIGAMSMPARSSALPSTSNELSSNNDEIKPNNAIANGTKQSIDTGTFIDDGSDEKTYDGYQAIQQANSASSREEELRKMKEARQANRSKSQL</sequence>
<dbReference type="AlphaFoldDB" id="A0ABD3M4I8"/>
<dbReference type="GO" id="GO:0016491">
    <property type="term" value="F:oxidoreductase activity"/>
    <property type="evidence" value="ECO:0007669"/>
    <property type="project" value="UniProtKB-KW"/>
</dbReference>
<feature type="signal peptide" evidence="3">
    <location>
        <begin position="1"/>
        <end position="19"/>
    </location>
</feature>
<feature type="region of interest" description="Disordered" evidence="2">
    <location>
        <begin position="756"/>
        <end position="906"/>
    </location>
</feature>
<dbReference type="Proteomes" id="UP001530293">
    <property type="component" value="Unassembled WGS sequence"/>
</dbReference>
<feature type="compositionally biased region" description="Basic and acidic residues" evidence="2">
    <location>
        <begin position="885"/>
        <end position="898"/>
    </location>
</feature>
<accession>A0ABD3M4I8</accession>
<name>A0ABD3M4I8_9STRA</name>
<dbReference type="PANTHER" id="PTHR13847">
    <property type="entry name" value="SARCOSINE DEHYDROGENASE-RELATED"/>
    <property type="match status" value="1"/>
</dbReference>
<evidence type="ECO:0000259" key="4">
    <source>
        <dbReference type="Pfam" id="PF01266"/>
    </source>
</evidence>
<dbReference type="SUPFAM" id="SSF54373">
    <property type="entry name" value="FAD-linked reductases, C-terminal domain"/>
    <property type="match status" value="1"/>
</dbReference>
<evidence type="ECO:0000256" key="2">
    <source>
        <dbReference type="SAM" id="MobiDB-lite"/>
    </source>
</evidence>
<feature type="compositionally biased region" description="Polar residues" evidence="2">
    <location>
        <begin position="847"/>
        <end position="858"/>
    </location>
</feature>
<dbReference type="InterPro" id="IPR036188">
    <property type="entry name" value="FAD/NAD-bd_sf"/>
</dbReference>
<keyword evidence="6" id="KW-1185">Reference proteome</keyword>
<dbReference type="EMBL" id="JALLBG020000254">
    <property type="protein sequence ID" value="KAL3757778.1"/>
    <property type="molecule type" value="Genomic_DNA"/>
</dbReference>
<evidence type="ECO:0000313" key="5">
    <source>
        <dbReference type="EMBL" id="KAL3757778.1"/>
    </source>
</evidence>
<keyword evidence="3" id="KW-0732">Signal</keyword>
<gene>
    <name evidence="5" type="ORF">ACHAWU_000419</name>
</gene>
<feature type="compositionally biased region" description="Basic and acidic residues" evidence="2">
    <location>
        <begin position="758"/>
        <end position="767"/>
    </location>
</feature>
<proteinExistence type="predicted"/>
<evidence type="ECO:0000256" key="3">
    <source>
        <dbReference type="SAM" id="SignalP"/>
    </source>
</evidence>
<evidence type="ECO:0000313" key="6">
    <source>
        <dbReference type="Proteomes" id="UP001530293"/>
    </source>
</evidence>
<feature type="compositionally biased region" description="Polar residues" evidence="2">
    <location>
        <begin position="827"/>
        <end position="839"/>
    </location>
</feature>
<dbReference type="SUPFAM" id="SSF51971">
    <property type="entry name" value="Nucleotide-binding domain"/>
    <property type="match status" value="1"/>
</dbReference>
<feature type="domain" description="FAD dependent oxidoreductase" evidence="4">
    <location>
        <begin position="72"/>
        <end position="507"/>
    </location>
</feature>
<dbReference type="Gene3D" id="3.30.9.10">
    <property type="entry name" value="D-Amino Acid Oxidase, subunit A, domain 2"/>
    <property type="match status" value="2"/>
</dbReference>
<evidence type="ECO:0000256" key="1">
    <source>
        <dbReference type="ARBA" id="ARBA00023002"/>
    </source>
</evidence>
<organism evidence="5 6">
    <name type="scientific">Discostella pseudostelligera</name>
    <dbReference type="NCBI Taxonomy" id="259834"/>
    <lineage>
        <taxon>Eukaryota</taxon>
        <taxon>Sar</taxon>
        <taxon>Stramenopiles</taxon>
        <taxon>Ochrophyta</taxon>
        <taxon>Bacillariophyta</taxon>
        <taxon>Coscinodiscophyceae</taxon>
        <taxon>Thalassiosirophycidae</taxon>
        <taxon>Stephanodiscales</taxon>
        <taxon>Stephanodiscaceae</taxon>
        <taxon>Discostella</taxon>
    </lineage>
</organism>
<dbReference type="Pfam" id="PF01266">
    <property type="entry name" value="DAO"/>
    <property type="match status" value="1"/>
</dbReference>
<dbReference type="PANTHER" id="PTHR13847:SF289">
    <property type="entry name" value="GLYCINE OXIDASE"/>
    <property type="match status" value="1"/>
</dbReference>
<comment type="caution">
    <text evidence="5">The sequence shown here is derived from an EMBL/GenBank/DDBJ whole genome shotgun (WGS) entry which is preliminary data.</text>
</comment>
<reference evidence="5 6" key="1">
    <citation type="submission" date="2024-10" db="EMBL/GenBank/DDBJ databases">
        <title>Updated reference genomes for cyclostephanoid diatoms.</title>
        <authorList>
            <person name="Roberts W.R."/>
            <person name="Alverson A.J."/>
        </authorList>
    </citation>
    <scope>NUCLEOTIDE SEQUENCE [LARGE SCALE GENOMIC DNA]</scope>
    <source>
        <strain evidence="5 6">AJA232-27</strain>
    </source>
</reference>
<keyword evidence="1" id="KW-0560">Oxidoreductase</keyword>
<protein>
    <recommendedName>
        <fullName evidence="4">FAD dependent oxidoreductase domain-containing protein</fullName>
    </recommendedName>
</protein>